<evidence type="ECO:0000313" key="3">
    <source>
        <dbReference type="Proteomes" id="UP000178532"/>
    </source>
</evidence>
<evidence type="ECO:0000313" key="2">
    <source>
        <dbReference type="EMBL" id="OGG62720.1"/>
    </source>
</evidence>
<dbReference type="EMBL" id="MFLI01000004">
    <property type="protein sequence ID" value="OGG62720.1"/>
    <property type="molecule type" value="Genomic_DNA"/>
</dbReference>
<name>A0A1F6DN64_9BACT</name>
<sequence length="261" mass="28660">MALRKRAGKKLFLTVARARHFRKGTTMKIVRILLALAIAALFAGCASTTKQREPTVAPSASVQTPVATVQTVKPTPAASPSSAAQPPAKATPAVPQTPLFATGACPNGYRLVARAFSLKELPEDLREEVEKLMRAATERETRGATRLEAYQTNDSLPRVLGKRLRTEIKTLAKITTDASVRYVEKNPQTRAVSARDIGVLKMVNGFGAFQFSDDPRSQIIETSWSVTEFISPEVSGGERRWRLFPLEWANWCTMNLPVLVP</sequence>
<dbReference type="AlphaFoldDB" id="A0A1F6DN64"/>
<dbReference type="STRING" id="1798495.A3C19_03395"/>
<protein>
    <submittedName>
        <fullName evidence="2">Uncharacterized protein</fullName>
    </submittedName>
</protein>
<accession>A0A1F6DN64</accession>
<proteinExistence type="predicted"/>
<reference evidence="2 3" key="1">
    <citation type="journal article" date="2016" name="Nat. Commun.">
        <title>Thousands of microbial genomes shed light on interconnected biogeochemical processes in an aquifer system.</title>
        <authorList>
            <person name="Anantharaman K."/>
            <person name="Brown C.T."/>
            <person name="Hug L.A."/>
            <person name="Sharon I."/>
            <person name="Castelle C.J."/>
            <person name="Probst A.J."/>
            <person name="Thomas B.C."/>
            <person name="Singh A."/>
            <person name="Wilkins M.J."/>
            <person name="Karaoz U."/>
            <person name="Brodie E.L."/>
            <person name="Williams K.H."/>
            <person name="Hubbard S.S."/>
            <person name="Banfield J.F."/>
        </authorList>
    </citation>
    <scope>NUCLEOTIDE SEQUENCE [LARGE SCALE GENOMIC DNA]</scope>
</reference>
<evidence type="ECO:0000256" key="1">
    <source>
        <dbReference type="SAM" id="MobiDB-lite"/>
    </source>
</evidence>
<comment type="caution">
    <text evidence="2">The sequence shown here is derived from an EMBL/GenBank/DDBJ whole genome shotgun (WGS) entry which is preliminary data.</text>
</comment>
<organism evidence="2 3">
    <name type="scientific">Candidatus Kaiserbacteria bacterium RIFCSPHIGHO2_02_FULL_54_22</name>
    <dbReference type="NCBI Taxonomy" id="1798495"/>
    <lineage>
        <taxon>Bacteria</taxon>
        <taxon>Candidatus Kaiseribacteriota</taxon>
    </lineage>
</organism>
<gene>
    <name evidence="2" type="ORF">A3C19_03395</name>
</gene>
<feature type="region of interest" description="Disordered" evidence="1">
    <location>
        <begin position="72"/>
        <end position="93"/>
    </location>
</feature>
<dbReference type="Proteomes" id="UP000178532">
    <property type="component" value="Unassembled WGS sequence"/>
</dbReference>